<evidence type="ECO:0000313" key="1">
    <source>
        <dbReference type="EMBL" id="KAK1595075.1"/>
    </source>
</evidence>
<accession>A0AAD8Q3U0</accession>
<evidence type="ECO:0000313" key="2">
    <source>
        <dbReference type="Proteomes" id="UP001230504"/>
    </source>
</evidence>
<dbReference type="GeneID" id="85441610"/>
<reference evidence="1" key="1">
    <citation type="submission" date="2021-06" db="EMBL/GenBank/DDBJ databases">
        <title>Comparative genomics, transcriptomics and evolutionary studies reveal genomic signatures of adaptation to plant cell wall in hemibiotrophic fungi.</title>
        <authorList>
            <consortium name="DOE Joint Genome Institute"/>
            <person name="Baroncelli R."/>
            <person name="Diaz J.F."/>
            <person name="Benocci T."/>
            <person name="Peng M."/>
            <person name="Battaglia E."/>
            <person name="Haridas S."/>
            <person name="Andreopoulos W."/>
            <person name="Labutti K."/>
            <person name="Pangilinan J."/>
            <person name="Floch G.L."/>
            <person name="Makela M.R."/>
            <person name="Henrissat B."/>
            <person name="Grigoriev I.V."/>
            <person name="Crouch J.A."/>
            <person name="De Vries R.P."/>
            <person name="Sukno S.A."/>
            <person name="Thon M.R."/>
        </authorList>
    </citation>
    <scope>NUCLEOTIDE SEQUENCE</scope>
    <source>
        <strain evidence="1">CBS 125086</strain>
    </source>
</reference>
<dbReference type="EMBL" id="JAHLJV010000017">
    <property type="protein sequence ID" value="KAK1595075.1"/>
    <property type="molecule type" value="Genomic_DNA"/>
</dbReference>
<organism evidence="1 2">
    <name type="scientific">Colletotrichum navitas</name>
    <dbReference type="NCBI Taxonomy" id="681940"/>
    <lineage>
        <taxon>Eukaryota</taxon>
        <taxon>Fungi</taxon>
        <taxon>Dikarya</taxon>
        <taxon>Ascomycota</taxon>
        <taxon>Pezizomycotina</taxon>
        <taxon>Sordariomycetes</taxon>
        <taxon>Hypocreomycetidae</taxon>
        <taxon>Glomerellales</taxon>
        <taxon>Glomerellaceae</taxon>
        <taxon>Colletotrichum</taxon>
        <taxon>Colletotrichum graminicola species complex</taxon>
    </lineage>
</organism>
<protein>
    <submittedName>
        <fullName evidence="1">Uncharacterized protein</fullName>
    </submittedName>
</protein>
<dbReference type="AlphaFoldDB" id="A0AAD8Q3U0"/>
<gene>
    <name evidence="1" type="ORF">LY79DRAFT_548023</name>
</gene>
<proteinExistence type="predicted"/>
<comment type="caution">
    <text evidence="1">The sequence shown here is derived from an EMBL/GenBank/DDBJ whole genome shotgun (WGS) entry which is preliminary data.</text>
</comment>
<dbReference type="Proteomes" id="UP001230504">
    <property type="component" value="Unassembled WGS sequence"/>
</dbReference>
<dbReference type="RefSeq" id="XP_060416164.1">
    <property type="nucleotide sequence ID" value="XM_060557370.1"/>
</dbReference>
<keyword evidence="2" id="KW-1185">Reference proteome</keyword>
<name>A0AAD8Q3U0_9PEZI</name>
<sequence length="208" mass="22789">MHKGPGPWHVELLPPSYPYVFPETGHVRRRSEGQKKKKKAPTLLKKSRDTRTCFLISISIIIFRSRLAHQTTTHHVEMISHLIQHRLKAWITGRKSHLLGVELEARRTSPGAPPSVAIPAGVVPMLDYSAYTQCSLYLGLSIVVVDSAARADRSSLVTTGSVLGNEKCAGLPCFGKCNGGHQRVARPLGAQSGPLTDQRIDGMTAYFS</sequence>